<proteinExistence type="predicted"/>
<protein>
    <submittedName>
        <fullName evidence="1">Division plane positioning ATPase MipZ</fullName>
    </submittedName>
</protein>
<dbReference type="Gene3D" id="3.40.50.300">
    <property type="entry name" value="P-loop containing nucleotide triphosphate hydrolases"/>
    <property type="match status" value="2"/>
</dbReference>
<gene>
    <name evidence="1" type="ORF">ACFO8M_18195</name>
</gene>
<reference evidence="2" key="1">
    <citation type="journal article" date="2019" name="Int. J. Syst. Evol. Microbiol.">
        <title>The Global Catalogue of Microorganisms (GCM) 10K type strain sequencing project: providing services to taxonomists for standard genome sequencing and annotation.</title>
        <authorList>
            <consortium name="The Broad Institute Genomics Platform"/>
            <consortium name="The Broad Institute Genome Sequencing Center for Infectious Disease"/>
            <person name="Wu L."/>
            <person name="Ma J."/>
        </authorList>
    </citation>
    <scope>NUCLEOTIDE SEQUENCE [LARGE SCALE GENOMIC DNA]</scope>
    <source>
        <strain evidence="2">CGMCC 4.7396</strain>
    </source>
</reference>
<accession>A0ABV7Q186</accession>
<evidence type="ECO:0000313" key="2">
    <source>
        <dbReference type="Proteomes" id="UP001595712"/>
    </source>
</evidence>
<dbReference type="Proteomes" id="UP001595712">
    <property type="component" value="Unassembled WGS sequence"/>
</dbReference>
<evidence type="ECO:0000313" key="1">
    <source>
        <dbReference type="EMBL" id="MFC3494420.1"/>
    </source>
</evidence>
<dbReference type="RefSeq" id="WP_387978158.1">
    <property type="nucleotide sequence ID" value="NZ_JBHRWO010000018.1"/>
</dbReference>
<dbReference type="EMBL" id="JBHRWO010000018">
    <property type="protein sequence ID" value="MFC3494420.1"/>
    <property type="molecule type" value="Genomic_DNA"/>
</dbReference>
<dbReference type="InterPro" id="IPR027417">
    <property type="entry name" value="P-loop_NTPase"/>
</dbReference>
<organism evidence="1 2">
    <name type="scientific">Glycomyces rhizosphaerae</name>
    <dbReference type="NCBI Taxonomy" id="2054422"/>
    <lineage>
        <taxon>Bacteria</taxon>
        <taxon>Bacillati</taxon>
        <taxon>Actinomycetota</taxon>
        <taxon>Actinomycetes</taxon>
        <taxon>Glycomycetales</taxon>
        <taxon>Glycomycetaceae</taxon>
        <taxon>Glycomyces</taxon>
    </lineage>
</organism>
<dbReference type="Pfam" id="PF09140">
    <property type="entry name" value="MipZ"/>
    <property type="match status" value="1"/>
</dbReference>
<comment type="caution">
    <text evidence="1">The sequence shown here is derived from an EMBL/GenBank/DDBJ whole genome shotgun (WGS) entry which is preliminary data.</text>
</comment>
<sequence length="365" mass="40693">MGIRYLDLTDAQRHVLETLDFDRNHLVTGPPGSGKSTLALHWAVMLSLAGKRVRLMTRSRLLARYLEIRLDWLSPDANIRVTTVHDWLRESFGFSHAASADGWPDWDDLYPKAIRTTRSGIAIVVDEGQDLPPECYHLARFSGARLTVFADECQHLGPRQSTLREIAAGIGVERSSEVRGSHRVPAAVADLITWLGVPNLVPAEATRESVPRIHPVGDPAGLARLVLRLRREHPSRRIGVIFRSADEHQRLEEDLRRLNRHLNPQSYRSRPGPLTVDPTRSGLLLVNRKSVKGLEFDITVVADAHNDAAIDPTDAGVRITYAMLAARTRDQLHLCYQGTREPPLLEDMPGAIVLRQPGPTRTALA</sequence>
<dbReference type="SUPFAM" id="SSF52540">
    <property type="entry name" value="P-loop containing nucleoside triphosphate hydrolases"/>
    <property type="match status" value="1"/>
</dbReference>
<dbReference type="InterPro" id="IPR015223">
    <property type="entry name" value="MipZ"/>
</dbReference>
<name>A0ABV7Q186_9ACTN</name>
<keyword evidence="2" id="KW-1185">Reference proteome</keyword>